<dbReference type="InterPro" id="IPR003615">
    <property type="entry name" value="HNH_nuc"/>
</dbReference>
<evidence type="ECO:0000313" key="3">
    <source>
        <dbReference type="EMBL" id="BAV33161.1"/>
    </source>
</evidence>
<dbReference type="SMART" id="SM00507">
    <property type="entry name" value="HNHc"/>
    <property type="match status" value="1"/>
</dbReference>
<dbReference type="GO" id="GO:0003676">
    <property type="term" value="F:nucleic acid binding"/>
    <property type="evidence" value="ECO:0007669"/>
    <property type="project" value="InterPro"/>
</dbReference>
<dbReference type="Pfam" id="PF01844">
    <property type="entry name" value="HNH"/>
    <property type="match status" value="1"/>
</dbReference>
<comment type="similarity">
    <text evidence="1">Belongs to the bacterial reverse transcriptase family.</text>
</comment>
<keyword evidence="3" id="KW-0548">Nucleotidyltransferase</keyword>
<dbReference type="InParanoid" id="A0A1B4XEE4"/>
<dbReference type="InterPro" id="IPR013597">
    <property type="entry name" value="Mat_intron_G2"/>
</dbReference>
<gene>
    <name evidence="3" type="ORF">SCL_0841</name>
</gene>
<dbReference type="Gene3D" id="1.10.30.50">
    <property type="match status" value="1"/>
</dbReference>
<dbReference type="GO" id="GO:0003964">
    <property type="term" value="F:RNA-directed DNA polymerase activity"/>
    <property type="evidence" value="ECO:0007669"/>
    <property type="project" value="UniProtKB-KW"/>
</dbReference>
<evidence type="ECO:0000259" key="2">
    <source>
        <dbReference type="PROSITE" id="PS50878"/>
    </source>
</evidence>
<dbReference type="InterPro" id="IPR000477">
    <property type="entry name" value="RT_dom"/>
</dbReference>
<keyword evidence="3" id="KW-0808">Transferase</keyword>
<dbReference type="PANTHER" id="PTHR34047:SF8">
    <property type="entry name" value="PROTEIN YKFC"/>
    <property type="match status" value="1"/>
</dbReference>
<keyword evidence="4" id="KW-1185">Reference proteome</keyword>
<dbReference type="Pfam" id="PF00078">
    <property type="entry name" value="RVT_1"/>
    <property type="match status" value="1"/>
</dbReference>
<dbReference type="PROSITE" id="PS50878">
    <property type="entry name" value="RT_POL"/>
    <property type="match status" value="1"/>
</dbReference>
<feature type="domain" description="Reverse transcriptase" evidence="2">
    <location>
        <begin position="93"/>
        <end position="328"/>
    </location>
</feature>
<sequence length="555" mass="63774">MQNNASASSTEQVIPWHSIDWARAHRNVRKLQVRIAKATKEQDWRRVKALQRFLARSFAGKALAVKRVTENTGRRTPGVDGEVWSTPEVKANAMLLLKQRGYKPRPLRRVYIPKNNGKKRPLGIPTMLDRAMQALHLLALEPVAETLADRHSYGFRPERCTADAIEQCFTALSQRSSAEWVLEGDIRGCFDNISHDWLLAHIPVDKTTLRKWLKAGYMENRRLFATPAGTPQGGIISPTLANMVLDGLEAELEATFGRKRTPKAYRNKIHLVRYADDFIITGNSKELLETEVKPLVARFLATRGLELSQEKTRITHITEGFDFLGQNVRKYNGKLIIKPSRRNVKAFKDKIREILDANKATKQATLIRLLNPVVRGWANYHKAVSAKETFSAIDSWLWRRLWQWAKRRHPSKGRQWVRKKYFRTIGTRNWVFVAGTGVVLKNGKPESVRLFKASTTAIRRHRKIQGNANPFDPAMELYFEALIGLRMQDSLKDRRTLLALWRNQEGCCPVCHQKITKDTGWHCHHKVRKIDGGGDNWTNLVLLHPNCHRQVHSKR</sequence>
<dbReference type="GO" id="GO:0004519">
    <property type="term" value="F:endonuclease activity"/>
    <property type="evidence" value="ECO:0007669"/>
    <property type="project" value="InterPro"/>
</dbReference>
<protein>
    <submittedName>
        <fullName evidence="3">RNA-directed DNA polymerase</fullName>
    </submittedName>
</protein>
<evidence type="ECO:0000256" key="1">
    <source>
        <dbReference type="ARBA" id="ARBA00034120"/>
    </source>
</evidence>
<dbReference type="InterPro" id="IPR025960">
    <property type="entry name" value="RVT_N"/>
</dbReference>
<dbReference type="AlphaFoldDB" id="A0A1B4XEE4"/>
<dbReference type="Pfam" id="PF08388">
    <property type="entry name" value="GIIM"/>
    <property type="match status" value="1"/>
</dbReference>
<dbReference type="PANTHER" id="PTHR34047">
    <property type="entry name" value="NUCLEAR INTRON MATURASE 1, MITOCHONDRIAL-RELATED"/>
    <property type="match status" value="1"/>
</dbReference>
<dbReference type="SUPFAM" id="SSF56672">
    <property type="entry name" value="DNA/RNA polymerases"/>
    <property type="match status" value="1"/>
</dbReference>
<dbReference type="InterPro" id="IPR051083">
    <property type="entry name" value="GrpII_Intron_Splice-Mob/Def"/>
</dbReference>
<dbReference type="CDD" id="cd00085">
    <property type="entry name" value="HNHc"/>
    <property type="match status" value="1"/>
</dbReference>
<dbReference type="Pfam" id="PF13655">
    <property type="entry name" value="RVT_N"/>
    <property type="match status" value="1"/>
</dbReference>
<dbReference type="FunCoup" id="A0A1B4XEE4">
    <property type="interactions" value="20"/>
</dbReference>
<reference evidence="3 4" key="1">
    <citation type="submission" date="2015-05" db="EMBL/GenBank/DDBJ databases">
        <title>Complete genome sequence of a sulfur-oxidizing gammaproteobacterium strain HA5.</title>
        <authorList>
            <person name="Miura A."/>
            <person name="Kojima H."/>
            <person name="Fukui M."/>
        </authorList>
    </citation>
    <scope>NUCLEOTIDE SEQUENCE [LARGE SCALE GENOMIC DNA]</scope>
    <source>
        <strain evidence="3 4">HA5</strain>
    </source>
</reference>
<keyword evidence="3" id="KW-0695">RNA-directed DNA polymerase</keyword>
<dbReference type="Proteomes" id="UP000243180">
    <property type="component" value="Chromosome"/>
</dbReference>
<dbReference type="KEGG" id="slim:SCL_0841"/>
<dbReference type="InterPro" id="IPR030931">
    <property type="entry name" value="Group_II_RT_mat"/>
</dbReference>
<dbReference type="EMBL" id="AP014879">
    <property type="protein sequence ID" value="BAV33161.1"/>
    <property type="molecule type" value="Genomic_DNA"/>
</dbReference>
<name>A0A1B4XEE4_9GAMM</name>
<dbReference type="InterPro" id="IPR002711">
    <property type="entry name" value="HNH"/>
</dbReference>
<dbReference type="InterPro" id="IPR043502">
    <property type="entry name" value="DNA/RNA_pol_sf"/>
</dbReference>
<evidence type="ECO:0000313" key="4">
    <source>
        <dbReference type="Proteomes" id="UP000243180"/>
    </source>
</evidence>
<proteinExistence type="inferred from homology"/>
<dbReference type="NCBIfam" id="TIGR04416">
    <property type="entry name" value="group_II_RT_mat"/>
    <property type="match status" value="1"/>
</dbReference>
<dbReference type="RefSeq" id="WP_172425918.1">
    <property type="nucleotide sequence ID" value="NZ_AP014879.1"/>
</dbReference>
<dbReference type="GO" id="GO:0008270">
    <property type="term" value="F:zinc ion binding"/>
    <property type="evidence" value="ECO:0007669"/>
    <property type="project" value="InterPro"/>
</dbReference>
<accession>A0A1B4XEE4</accession>
<organism evidence="3 4">
    <name type="scientific">Sulfuricaulis limicola</name>
    <dbReference type="NCBI Taxonomy" id="1620215"/>
    <lineage>
        <taxon>Bacteria</taxon>
        <taxon>Pseudomonadati</taxon>
        <taxon>Pseudomonadota</taxon>
        <taxon>Gammaproteobacteria</taxon>
        <taxon>Acidiferrobacterales</taxon>
        <taxon>Acidiferrobacteraceae</taxon>
        <taxon>Sulfuricaulis</taxon>
    </lineage>
</organism>
<dbReference type="CDD" id="cd01651">
    <property type="entry name" value="RT_G2_intron"/>
    <property type="match status" value="1"/>
</dbReference>